<keyword evidence="8" id="KW-1208">Phospholipid metabolism</keyword>
<keyword evidence="7" id="KW-0594">Phospholipid biosynthesis</keyword>
<dbReference type="InterPro" id="IPR017438">
    <property type="entry name" value="ATP-NAD_kinase_N"/>
</dbReference>
<dbReference type="Gene3D" id="2.60.200.40">
    <property type="match status" value="1"/>
</dbReference>
<keyword evidence="7" id="KW-0444">Lipid biosynthesis</keyword>
<keyword evidence="6" id="KW-0067">ATP-binding</keyword>
<dbReference type="EMBL" id="PJOS01000051">
    <property type="protein sequence ID" value="PKT70436.1"/>
    <property type="molecule type" value="Genomic_DNA"/>
</dbReference>
<dbReference type="Gene3D" id="3.40.50.10330">
    <property type="entry name" value="Probable inorganic polyphosphate/atp-NAD kinase, domain 1"/>
    <property type="match status" value="1"/>
</dbReference>
<sequence length="307" mass="32556">MVIVNPAAGSVDAALVDEVTRHCRSWADDLALVTARDPDETEDAAAKAHESGVDAIVVLGGDGTTRAVASGIARARSRSPHGPGANSGAMLNLPAGTGNSFYREIWSDHPWQQVLRTALATERPRIRGVDMARIVELDTLVLLGACSGLVAEALVTAGRLPEVPGRERYRQAVAQTLRTFRPYPGRVTVDGVVVHEGTAVLANVGGGRYRGGQFKVLPRSELDDGLLDVCVVGGELDPAALPGLTADGSHLERPECVYARGRRITLERTDGEPLTFEHDGELPAADADRYTIEVLPDILPVLAPPST</sequence>
<proteinExistence type="inferred from homology"/>
<dbReference type="InterPro" id="IPR045540">
    <property type="entry name" value="YegS/DAGK_C"/>
</dbReference>
<dbReference type="PANTHER" id="PTHR12358:SF106">
    <property type="entry name" value="LIPID KINASE YEGS"/>
    <property type="match status" value="1"/>
</dbReference>
<keyword evidence="3" id="KW-0808">Transferase</keyword>
<dbReference type="AlphaFoldDB" id="A0A2I0SKH9"/>
<dbReference type="Pfam" id="PF19279">
    <property type="entry name" value="YegS_C"/>
    <property type="match status" value="1"/>
</dbReference>
<evidence type="ECO:0000256" key="8">
    <source>
        <dbReference type="ARBA" id="ARBA00023264"/>
    </source>
</evidence>
<name>A0A2I0SKH9_9ACTN</name>
<comment type="cofactor">
    <cofactor evidence="1">
        <name>Mg(2+)</name>
        <dbReference type="ChEBI" id="CHEBI:18420"/>
    </cofactor>
</comment>
<evidence type="ECO:0000256" key="6">
    <source>
        <dbReference type="ARBA" id="ARBA00022840"/>
    </source>
</evidence>
<dbReference type="GO" id="GO:0004143">
    <property type="term" value="F:ATP-dependent diacylglycerol kinase activity"/>
    <property type="evidence" value="ECO:0007669"/>
    <property type="project" value="TreeGrafter"/>
</dbReference>
<evidence type="ECO:0000256" key="3">
    <source>
        <dbReference type="ARBA" id="ARBA00022679"/>
    </source>
</evidence>
<dbReference type="InterPro" id="IPR001206">
    <property type="entry name" value="Diacylglycerol_kinase_cat_dom"/>
</dbReference>
<evidence type="ECO:0000256" key="7">
    <source>
        <dbReference type="ARBA" id="ARBA00023209"/>
    </source>
</evidence>
<keyword evidence="5 10" id="KW-0418">Kinase</keyword>
<evidence type="ECO:0000259" key="9">
    <source>
        <dbReference type="PROSITE" id="PS50146"/>
    </source>
</evidence>
<dbReference type="Pfam" id="PF00781">
    <property type="entry name" value="DAGK_cat"/>
    <property type="match status" value="1"/>
</dbReference>
<protein>
    <submittedName>
        <fullName evidence="10">Diacylglycerol kinase</fullName>
    </submittedName>
</protein>
<comment type="similarity">
    <text evidence="2">Belongs to the diacylglycerol/lipid kinase family.</text>
</comment>
<evidence type="ECO:0000313" key="10">
    <source>
        <dbReference type="EMBL" id="PKT70436.1"/>
    </source>
</evidence>
<dbReference type="GO" id="GO:0005524">
    <property type="term" value="F:ATP binding"/>
    <property type="evidence" value="ECO:0007669"/>
    <property type="project" value="UniProtKB-KW"/>
</dbReference>
<keyword evidence="4" id="KW-0547">Nucleotide-binding</keyword>
<dbReference type="InterPro" id="IPR050187">
    <property type="entry name" value="Lipid_Phosphate_FormReg"/>
</dbReference>
<dbReference type="SUPFAM" id="SSF111331">
    <property type="entry name" value="NAD kinase/diacylglycerol kinase-like"/>
    <property type="match status" value="1"/>
</dbReference>
<dbReference type="PANTHER" id="PTHR12358">
    <property type="entry name" value="SPHINGOSINE KINASE"/>
    <property type="match status" value="1"/>
</dbReference>
<accession>A0A2I0SKH9</accession>
<evidence type="ECO:0000256" key="1">
    <source>
        <dbReference type="ARBA" id="ARBA00001946"/>
    </source>
</evidence>
<dbReference type="GO" id="GO:0008654">
    <property type="term" value="P:phospholipid biosynthetic process"/>
    <property type="evidence" value="ECO:0007669"/>
    <property type="project" value="UniProtKB-KW"/>
</dbReference>
<comment type="caution">
    <text evidence="10">The sequence shown here is derived from an EMBL/GenBank/DDBJ whole genome shotgun (WGS) entry which is preliminary data.</text>
</comment>
<keyword evidence="11" id="KW-1185">Reference proteome</keyword>
<keyword evidence="7" id="KW-0443">Lipid metabolism</keyword>
<reference evidence="10 11" key="1">
    <citation type="submission" date="2017-12" db="EMBL/GenBank/DDBJ databases">
        <title>Streptomyces populusis sp. nov., a novel endophytic actinobacterium isolated from stems of Populus adenopoda Maxim.</title>
        <authorList>
            <person name="Wang Z."/>
        </authorList>
    </citation>
    <scope>NUCLEOTIDE SEQUENCE [LARGE SCALE GENOMIC DNA]</scope>
    <source>
        <strain evidence="10 11">A249</strain>
    </source>
</reference>
<evidence type="ECO:0000256" key="2">
    <source>
        <dbReference type="ARBA" id="ARBA00005983"/>
    </source>
</evidence>
<organism evidence="10 11">
    <name type="scientific">Streptomyces populi</name>
    <dbReference type="NCBI Taxonomy" id="2058924"/>
    <lineage>
        <taxon>Bacteria</taxon>
        <taxon>Bacillati</taxon>
        <taxon>Actinomycetota</taxon>
        <taxon>Actinomycetes</taxon>
        <taxon>Kitasatosporales</taxon>
        <taxon>Streptomycetaceae</taxon>
        <taxon>Streptomyces</taxon>
    </lineage>
</organism>
<dbReference type="GO" id="GO:0005886">
    <property type="term" value="C:plasma membrane"/>
    <property type="evidence" value="ECO:0007669"/>
    <property type="project" value="TreeGrafter"/>
</dbReference>
<dbReference type="Proteomes" id="UP000236178">
    <property type="component" value="Unassembled WGS sequence"/>
</dbReference>
<evidence type="ECO:0000256" key="5">
    <source>
        <dbReference type="ARBA" id="ARBA00022777"/>
    </source>
</evidence>
<evidence type="ECO:0000256" key="4">
    <source>
        <dbReference type="ARBA" id="ARBA00022741"/>
    </source>
</evidence>
<dbReference type="OrthoDB" id="142078at2"/>
<evidence type="ECO:0000313" key="11">
    <source>
        <dbReference type="Proteomes" id="UP000236178"/>
    </source>
</evidence>
<feature type="domain" description="DAGKc" evidence="9">
    <location>
        <begin position="1"/>
        <end position="137"/>
    </location>
</feature>
<dbReference type="PROSITE" id="PS50146">
    <property type="entry name" value="DAGK"/>
    <property type="match status" value="1"/>
</dbReference>
<dbReference type="InterPro" id="IPR016064">
    <property type="entry name" value="NAD/diacylglycerol_kinase_sf"/>
</dbReference>
<gene>
    <name evidence="10" type="ORF">CW362_24450</name>
</gene>